<comment type="caution">
    <text evidence="1">The sequence shown here is derived from an EMBL/GenBank/DDBJ whole genome shotgun (WGS) entry which is preliminary data.</text>
</comment>
<sequence>MLNSLELRWFISGELPSEVSSWFEHDKLGGQLQAPEAREDVYLYVPECEYMGIKLRQGRLEIKWRQAELEILRFERVEGKLEKWGKWLCEDPTTESFQPKHVLSQKSWVRIGKVRSQRLYDGCALELTQLTIQNNAWWSLALETFGTELQKMDKLQSIFELINTTYIGSQLKVQNSYAYPKWIEIAMTH</sequence>
<protein>
    <recommendedName>
        <fullName evidence="3">CYTH domain-containing protein</fullName>
    </recommendedName>
</protein>
<evidence type="ECO:0000313" key="2">
    <source>
        <dbReference type="Proteomes" id="UP000031532"/>
    </source>
</evidence>
<proteinExistence type="predicted"/>
<gene>
    <name evidence="1" type="ORF">QH73_0012515</name>
</gene>
<dbReference type="EMBL" id="JTJC03000003">
    <property type="protein sequence ID" value="NHC35472.1"/>
    <property type="molecule type" value="Genomic_DNA"/>
</dbReference>
<dbReference type="AlphaFoldDB" id="A0A9X5E7K6"/>
<accession>A0A9X5E7K6</accession>
<evidence type="ECO:0000313" key="1">
    <source>
        <dbReference type="EMBL" id="NHC35472.1"/>
    </source>
</evidence>
<reference evidence="1 2" key="1">
    <citation type="journal article" date="2015" name="Genome Announc.">
        <title>Draft Genome Sequence of the Terrestrial Cyanobacterium Scytonema millei VB511283, Isolated from Eastern India.</title>
        <authorList>
            <person name="Sen D."/>
            <person name="Chandrababunaidu M.M."/>
            <person name="Singh D."/>
            <person name="Sanghi N."/>
            <person name="Ghorai A."/>
            <person name="Mishra G.P."/>
            <person name="Madduluri M."/>
            <person name="Adhikary S.P."/>
            <person name="Tripathy S."/>
        </authorList>
    </citation>
    <scope>NUCLEOTIDE SEQUENCE [LARGE SCALE GENOMIC DNA]</scope>
    <source>
        <strain evidence="1 2">VB511283</strain>
    </source>
</reference>
<name>A0A9X5E7K6_9CYAN</name>
<keyword evidence="2" id="KW-1185">Reference proteome</keyword>
<dbReference type="RefSeq" id="WP_039714248.1">
    <property type="nucleotide sequence ID" value="NZ_JTJC03000003.1"/>
</dbReference>
<organism evidence="1 2">
    <name type="scientific">Scytonema millei VB511283</name>
    <dbReference type="NCBI Taxonomy" id="1245923"/>
    <lineage>
        <taxon>Bacteria</taxon>
        <taxon>Bacillati</taxon>
        <taxon>Cyanobacteriota</taxon>
        <taxon>Cyanophyceae</taxon>
        <taxon>Nostocales</taxon>
        <taxon>Scytonemataceae</taxon>
        <taxon>Scytonema</taxon>
    </lineage>
</organism>
<dbReference type="OrthoDB" id="484666at2"/>
<evidence type="ECO:0008006" key="3">
    <source>
        <dbReference type="Google" id="ProtNLM"/>
    </source>
</evidence>
<dbReference type="Proteomes" id="UP000031532">
    <property type="component" value="Unassembled WGS sequence"/>
</dbReference>